<proteinExistence type="predicted"/>
<keyword evidence="3" id="KW-0808">Transferase</keyword>
<reference evidence="10" key="1">
    <citation type="submission" date="2020-07" db="EMBL/GenBank/DDBJ databases">
        <title>Ethylene signaling mediates host invasion by parasitic plants.</title>
        <authorList>
            <person name="Yoshida S."/>
        </authorList>
    </citation>
    <scope>NUCLEOTIDE SEQUENCE</scope>
    <source>
        <strain evidence="10">Okayama</strain>
    </source>
</reference>
<evidence type="ECO:0000256" key="1">
    <source>
        <dbReference type="ARBA" id="ARBA00000900"/>
    </source>
</evidence>
<dbReference type="PROSITE" id="PS50089">
    <property type="entry name" value="ZF_RING_2"/>
    <property type="match status" value="1"/>
</dbReference>
<dbReference type="EC" id="2.3.2.27" evidence="2"/>
<dbReference type="OrthoDB" id="913834at2759"/>
<dbReference type="PANTHER" id="PTHR22937">
    <property type="entry name" value="E3 UBIQUITIN-PROTEIN LIGASE RNF165"/>
    <property type="match status" value="1"/>
</dbReference>
<evidence type="ECO:0000256" key="7">
    <source>
        <dbReference type="ARBA" id="ARBA00022833"/>
    </source>
</evidence>
<name>A0A830CDJ8_9LAMI</name>
<keyword evidence="6" id="KW-0833">Ubl conjugation pathway</keyword>
<dbReference type="InterPro" id="IPR001841">
    <property type="entry name" value="Znf_RING"/>
</dbReference>
<evidence type="ECO:0000256" key="5">
    <source>
        <dbReference type="ARBA" id="ARBA00022771"/>
    </source>
</evidence>
<dbReference type="GO" id="GO:0061630">
    <property type="term" value="F:ubiquitin protein ligase activity"/>
    <property type="evidence" value="ECO:0007669"/>
    <property type="project" value="UniProtKB-EC"/>
</dbReference>
<dbReference type="SUPFAM" id="SSF57850">
    <property type="entry name" value="RING/U-box"/>
    <property type="match status" value="1"/>
</dbReference>
<dbReference type="InterPro" id="IPR045191">
    <property type="entry name" value="MBR1/2-like"/>
</dbReference>
<evidence type="ECO:0000313" key="10">
    <source>
        <dbReference type="EMBL" id="GFP97680.1"/>
    </source>
</evidence>
<evidence type="ECO:0000256" key="4">
    <source>
        <dbReference type="ARBA" id="ARBA00022723"/>
    </source>
</evidence>
<dbReference type="InterPro" id="IPR013083">
    <property type="entry name" value="Znf_RING/FYVE/PHD"/>
</dbReference>
<feature type="domain" description="RING-type" evidence="9">
    <location>
        <begin position="12"/>
        <end position="55"/>
    </location>
</feature>
<dbReference type="Pfam" id="PF13639">
    <property type="entry name" value="zf-RING_2"/>
    <property type="match status" value="1"/>
</dbReference>
<keyword evidence="4" id="KW-0479">Metal-binding</keyword>
<dbReference type="PANTHER" id="PTHR22937:SF163">
    <property type="entry name" value="RING-TYPE E3 UBIQUITIN TRANSFERASE"/>
    <property type="match status" value="1"/>
</dbReference>
<dbReference type="GO" id="GO:0008270">
    <property type="term" value="F:zinc ion binding"/>
    <property type="evidence" value="ECO:0007669"/>
    <property type="project" value="UniProtKB-KW"/>
</dbReference>
<evidence type="ECO:0000313" key="11">
    <source>
        <dbReference type="Proteomes" id="UP000653305"/>
    </source>
</evidence>
<comment type="catalytic activity">
    <reaction evidence="1">
        <text>S-ubiquitinyl-[E2 ubiquitin-conjugating enzyme]-L-cysteine + [acceptor protein]-L-lysine = [E2 ubiquitin-conjugating enzyme]-L-cysteine + N(6)-ubiquitinyl-[acceptor protein]-L-lysine.</text>
        <dbReference type="EC" id="2.3.2.27"/>
    </reaction>
</comment>
<dbReference type="SMART" id="SM00184">
    <property type="entry name" value="RING"/>
    <property type="match status" value="1"/>
</dbReference>
<evidence type="ECO:0000256" key="6">
    <source>
        <dbReference type="ARBA" id="ARBA00022786"/>
    </source>
</evidence>
<keyword evidence="7" id="KW-0862">Zinc</keyword>
<evidence type="ECO:0000256" key="3">
    <source>
        <dbReference type="ARBA" id="ARBA00022679"/>
    </source>
</evidence>
<evidence type="ECO:0000256" key="8">
    <source>
        <dbReference type="PROSITE-ProRule" id="PRU00175"/>
    </source>
</evidence>
<evidence type="ECO:0000256" key="2">
    <source>
        <dbReference type="ARBA" id="ARBA00012483"/>
    </source>
</evidence>
<keyword evidence="5 8" id="KW-0863">Zinc-finger</keyword>
<keyword evidence="11" id="KW-1185">Reference proteome</keyword>
<protein>
    <recommendedName>
        <fullName evidence="2">RING-type E3 ubiquitin transferase</fullName>
        <ecNumber evidence="2">2.3.2.27</ecNumber>
    </recommendedName>
</protein>
<dbReference type="Gene3D" id="3.30.40.10">
    <property type="entry name" value="Zinc/RING finger domain, C3HC4 (zinc finger)"/>
    <property type="match status" value="1"/>
</dbReference>
<organism evidence="10 11">
    <name type="scientific">Phtheirospermum japonicum</name>
    <dbReference type="NCBI Taxonomy" id="374723"/>
    <lineage>
        <taxon>Eukaryota</taxon>
        <taxon>Viridiplantae</taxon>
        <taxon>Streptophyta</taxon>
        <taxon>Embryophyta</taxon>
        <taxon>Tracheophyta</taxon>
        <taxon>Spermatophyta</taxon>
        <taxon>Magnoliopsida</taxon>
        <taxon>eudicotyledons</taxon>
        <taxon>Gunneridae</taxon>
        <taxon>Pentapetalae</taxon>
        <taxon>asterids</taxon>
        <taxon>lamiids</taxon>
        <taxon>Lamiales</taxon>
        <taxon>Orobanchaceae</taxon>
        <taxon>Orobanchaceae incertae sedis</taxon>
        <taxon>Phtheirospermum</taxon>
    </lineage>
</organism>
<accession>A0A830CDJ8</accession>
<evidence type="ECO:0000259" key="9">
    <source>
        <dbReference type="PROSITE" id="PS50089"/>
    </source>
</evidence>
<dbReference type="Proteomes" id="UP000653305">
    <property type="component" value="Unassembled WGS sequence"/>
</dbReference>
<dbReference type="AlphaFoldDB" id="A0A830CDJ8"/>
<gene>
    <name evidence="10" type="ORF">PHJA_001912100</name>
</gene>
<comment type="caution">
    <text evidence="10">The sequence shown here is derived from an EMBL/GenBank/DDBJ whole genome shotgun (WGS) entry which is preliminary data.</text>
</comment>
<dbReference type="EMBL" id="BMAC01000499">
    <property type="protein sequence ID" value="GFP97680.1"/>
    <property type="molecule type" value="Genomic_DNA"/>
</dbReference>
<sequence>MKKPSPEEDQVCAVCLDDLIGGHDPKIGALDCRHVFHVCCIAKWLLNNNICPLCRAVALSPPQ</sequence>